<evidence type="ECO:0000313" key="2">
    <source>
        <dbReference type="EMBL" id="MCQ8239860.1"/>
    </source>
</evidence>
<gene>
    <name evidence="2" type="ORF">NFI88_03270</name>
</gene>
<accession>A0ABT1VU43</accession>
<dbReference type="EMBL" id="JAMZEJ010000002">
    <property type="protein sequence ID" value="MCQ8239860.1"/>
    <property type="molecule type" value="Genomic_DNA"/>
</dbReference>
<evidence type="ECO:0000259" key="1">
    <source>
        <dbReference type="Pfam" id="PF10074"/>
    </source>
</evidence>
<sequence length="199" mass="21961">MRINGGCLFAADPRITGLAQPIFWTPQADPAAIILQGGPALSGESYLTVDSLRAHTVQDRGAALLRLNLNGEAFDVTLSDPAEDAPLAAVVPLDEMTPDRLTALGRFWSAATDRAVPPDPRMTPQRLQRARQMLRAVDARDAGAIYRTIAEHLFPQHQIDTASWVGHPIRETTIRLARDGMKLVRGGYRALLRRPRRER</sequence>
<protein>
    <submittedName>
        <fullName evidence="2">DUF2285 domain-containing protein</fullName>
    </submittedName>
</protein>
<evidence type="ECO:0000313" key="3">
    <source>
        <dbReference type="Proteomes" id="UP001524547"/>
    </source>
</evidence>
<reference evidence="2 3" key="1">
    <citation type="submission" date="2022-06" db="EMBL/GenBank/DDBJ databases">
        <title>Rhizosaccharibacter gen. nov. sp. nov. KSS12, endophytic bacteria isolated from sugarcane.</title>
        <authorList>
            <person name="Pitiwittayakul N."/>
        </authorList>
    </citation>
    <scope>NUCLEOTIDE SEQUENCE [LARGE SCALE GENOMIC DNA]</scope>
    <source>
        <strain evidence="2 3">KSS12</strain>
    </source>
</reference>
<comment type="caution">
    <text evidence="2">The sequence shown here is derived from an EMBL/GenBank/DDBJ whole genome shotgun (WGS) entry which is preliminary data.</text>
</comment>
<feature type="domain" description="T6SS Transcription factor RovC-like DNA binding" evidence="1">
    <location>
        <begin position="90"/>
        <end position="193"/>
    </location>
</feature>
<dbReference type="RefSeq" id="WP_422918600.1">
    <property type="nucleotide sequence ID" value="NZ_JAMZEJ010000002.1"/>
</dbReference>
<proteinExistence type="predicted"/>
<dbReference type="Pfam" id="PF10074">
    <property type="entry name" value="RovC_DNA-bd"/>
    <property type="match status" value="1"/>
</dbReference>
<dbReference type="Proteomes" id="UP001524547">
    <property type="component" value="Unassembled WGS sequence"/>
</dbReference>
<dbReference type="InterPro" id="IPR018754">
    <property type="entry name" value="RovC-like_DNA-bd"/>
</dbReference>
<organism evidence="2 3">
    <name type="scientific">Rhizosaccharibacter radicis</name>
    <dbReference type="NCBI Taxonomy" id="2782605"/>
    <lineage>
        <taxon>Bacteria</taxon>
        <taxon>Pseudomonadati</taxon>
        <taxon>Pseudomonadota</taxon>
        <taxon>Alphaproteobacteria</taxon>
        <taxon>Acetobacterales</taxon>
        <taxon>Acetobacteraceae</taxon>
        <taxon>Rhizosaccharibacter</taxon>
    </lineage>
</organism>
<keyword evidence="3" id="KW-1185">Reference proteome</keyword>
<name>A0ABT1VU43_9PROT</name>